<reference evidence="6" key="1">
    <citation type="journal article" date="2019" name="Int. J. Syst. Evol. Microbiol.">
        <title>The Global Catalogue of Microorganisms (GCM) 10K type strain sequencing project: providing services to taxonomists for standard genome sequencing and annotation.</title>
        <authorList>
            <consortium name="The Broad Institute Genomics Platform"/>
            <consortium name="The Broad Institute Genome Sequencing Center for Infectious Disease"/>
            <person name="Wu L."/>
            <person name="Ma J."/>
        </authorList>
    </citation>
    <scope>NUCLEOTIDE SEQUENCE [LARGE SCALE GENOMIC DNA]</scope>
    <source>
        <strain evidence="6">JCM 4376</strain>
    </source>
</reference>
<feature type="domain" description="6-phosphogluconate dehydrogenase NADP-binding" evidence="3">
    <location>
        <begin position="14"/>
        <end position="165"/>
    </location>
</feature>
<name>A0ABQ2WAK4_9ACTN</name>
<comment type="similarity">
    <text evidence="1">Belongs to the HIBADH-related family.</text>
</comment>
<dbReference type="InterPro" id="IPR015815">
    <property type="entry name" value="HIBADH-related"/>
</dbReference>
<accession>A0ABQ2WAK4</accession>
<feature type="domain" description="NADPH-dependent reductive aminase-like C-terminal" evidence="4">
    <location>
        <begin position="168"/>
        <end position="293"/>
    </location>
</feature>
<evidence type="ECO:0000313" key="5">
    <source>
        <dbReference type="EMBL" id="GGV94670.1"/>
    </source>
</evidence>
<dbReference type="InterPro" id="IPR006115">
    <property type="entry name" value="6PGDH_NADP-bd"/>
</dbReference>
<dbReference type="Pfam" id="PF21761">
    <property type="entry name" value="RedAm-like_C"/>
    <property type="match status" value="1"/>
</dbReference>
<comment type="caution">
    <text evidence="5">The sequence shown here is derived from an EMBL/GenBank/DDBJ whole genome shotgun (WGS) entry which is preliminary data.</text>
</comment>
<dbReference type="Proteomes" id="UP000660675">
    <property type="component" value="Unassembled WGS sequence"/>
</dbReference>
<sequence>MHDLDADTGRVPLSVLGLGLMGQALAAAFLGRGHPTTVWNRTRAKAEPLAAQGAQLAWTVRDAVTAGPLVVICVSDYDTVRDILEPVSRDLSGRTLVNLTSGTSQEARETAQWVIHQGAVYLDGAIMAVPPAIGTANATVLYSGPTTAFDRHQQALSSLGSPVYVGADHGLPSLFDAAALSLVWSTLNGFLHGAALLGKAGIPATAFARLAKTGIETVADWVPGYAQQIDDGTYPATESTVNTNLTGMKHLLHESHAADINTELPELLATLAERAVAKGHGNNSYAAITEQLRHPSP</sequence>
<dbReference type="RefSeq" id="WP_189547456.1">
    <property type="nucleotide sequence ID" value="NZ_BMTF01000029.1"/>
</dbReference>
<evidence type="ECO:0000259" key="3">
    <source>
        <dbReference type="Pfam" id="PF03446"/>
    </source>
</evidence>
<keyword evidence="2" id="KW-0560">Oxidoreductase</keyword>
<dbReference type="PANTHER" id="PTHR43580:SF2">
    <property type="entry name" value="CYTOKINE-LIKE NUCLEAR FACTOR N-PAC"/>
    <property type="match status" value="1"/>
</dbReference>
<dbReference type="PANTHER" id="PTHR43580">
    <property type="entry name" value="OXIDOREDUCTASE GLYR1-RELATED"/>
    <property type="match status" value="1"/>
</dbReference>
<dbReference type="PIRSF" id="PIRSF000103">
    <property type="entry name" value="HIBADH"/>
    <property type="match status" value="1"/>
</dbReference>
<dbReference type="InterPro" id="IPR036291">
    <property type="entry name" value="NAD(P)-bd_dom_sf"/>
</dbReference>
<evidence type="ECO:0000259" key="4">
    <source>
        <dbReference type="Pfam" id="PF21761"/>
    </source>
</evidence>
<keyword evidence="6" id="KW-1185">Reference proteome</keyword>
<evidence type="ECO:0000256" key="2">
    <source>
        <dbReference type="ARBA" id="ARBA00023002"/>
    </source>
</evidence>
<dbReference type="Gene3D" id="1.10.1040.10">
    <property type="entry name" value="N-(1-d-carboxylethyl)-l-norvaline Dehydrogenase, domain 2"/>
    <property type="match status" value="1"/>
</dbReference>
<dbReference type="InterPro" id="IPR048666">
    <property type="entry name" value="RedAm-like_C"/>
</dbReference>
<evidence type="ECO:0000313" key="6">
    <source>
        <dbReference type="Proteomes" id="UP000660675"/>
    </source>
</evidence>
<proteinExistence type="inferred from homology"/>
<evidence type="ECO:0000256" key="1">
    <source>
        <dbReference type="ARBA" id="ARBA00009080"/>
    </source>
</evidence>
<dbReference type="Pfam" id="PF03446">
    <property type="entry name" value="NAD_binding_2"/>
    <property type="match status" value="1"/>
</dbReference>
<protein>
    <submittedName>
        <fullName evidence="5">3-hydroxyisobutyrate dehydrogenase</fullName>
    </submittedName>
</protein>
<dbReference type="Gene3D" id="3.40.50.720">
    <property type="entry name" value="NAD(P)-binding Rossmann-like Domain"/>
    <property type="match status" value="1"/>
</dbReference>
<dbReference type="SUPFAM" id="SSF51735">
    <property type="entry name" value="NAD(P)-binding Rossmann-fold domains"/>
    <property type="match status" value="1"/>
</dbReference>
<dbReference type="EMBL" id="BMTF01000029">
    <property type="protein sequence ID" value="GGV94670.1"/>
    <property type="molecule type" value="Genomic_DNA"/>
</dbReference>
<gene>
    <name evidence="5" type="primary">mmsB</name>
    <name evidence="5" type="ORF">GCM10015535_60490</name>
</gene>
<dbReference type="InterPro" id="IPR051265">
    <property type="entry name" value="HIBADH-related_NP60_sf"/>
</dbReference>
<dbReference type="InterPro" id="IPR013328">
    <property type="entry name" value="6PGD_dom2"/>
</dbReference>
<organism evidence="5 6">
    <name type="scientific">Streptomyces gelaticus</name>
    <dbReference type="NCBI Taxonomy" id="285446"/>
    <lineage>
        <taxon>Bacteria</taxon>
        <taxon>Bacillati</taxon>
        <taxon>Actinomycetota</taxon>
        <taxon>Actinomycetes</taxon>
        <taxon>Kitasatosporales</taxon>
        <taxon>Streptomycetaceae</taxon>
        <taxon>Streptomyces</taxon>
    </lineage>
</organism>